<sequence>MGRGRVRKIGYKLRRKSWDREAEVMDKYRASLRKRVRDLESQNLELLGFTSMLDATLREVQLYLRKQHSQELFVAKKSGNEDKIPCFSWEKISETPREESSLSARSEICSR</sequence>
<name>A0A7S1T5S8_9RHOD</name>
<gene>
    <name evidence="1" type="ORF">CCAE0312_LOCUS706</name>
</gene>
<proteinExistence type="predicted"/>
<reference evidence="1" key="1">
    <citation type="submission" date="2021-01" db="EMBL/GenBank/DDBJ databases">
        <authorList>
            <person name="Corre E."/>
            <person name="Pelletier E."/>
            <person name="Niang G."/>
            <person name="Scheremetjew M."/>
            <person name="Finn R."/>
            <person name="Kale V."/>
            <person name="Holt S."/>
            <person name="Cochrane G."/>
            <person name="Meng A."/>
            <person name="Brown T."/>
            <person name="Cohen L."/>
        </authorList>
    </citation>
    <scope>NUCLEOTIDE SEQUENCE</scope>
    <source>
        <strain evidence="1">SAG 36.94</strain>
    </source>
</reference>
<evidence type="ECO:0000313" key="1">
    <source>
        <dbReference type="EMBL" id="CAD9223239.1"/>
    </source>
</evidence>
<accession>A0A7S1T5S8</accession>
<dbReference type="AlphaFoldDB" id="A0A7S1T5S8"/>
<dbReference type="EMBL" id="HBGH01001396">
    <property type="protein sequence ID" value="CAD9223239.1"/>
    <property type="molecule type" value="Transcribed_RNA"/>
</dbReference>
<organism evidence="1">
    <name type="scientific">Compsopogon caeruleus</name>
    <dbReference type="NCBI Taxonomy" id="31354"/>
    <lineage>
        <taxon>Eukaryota</taxon>
        <taxon>Rhodophyta</taxon>
        <taxon>Compsopogonophyceae</taxon>
        <taxon>Compsopogonales</taxon>
        <taxon>Compsopogonaceae</taxon>
        <taxon>Compsopogon</taxon>
    </lineage>
</organism>
<protein>
    <submittedName>
        <fullName evidence="1">Uncharacterized protein</fullName>
    </submittedName>
</protein>